<dbReference type="GO" id="GO:0019722">
    <property type="term" value="P:calcium-mediated signaling"/>
    <property type="evidence" value="ECO:0007669"/>
    <property type="project" value="TreeGrafter"/>
</dbReference>
<protein>
    <recommendedName>
        <fullName evidence="11">Rapid ALkalinization Factor</fullName>
    </recommendedName>
</protein>
<accession>A0A445DA54</accession>
<comment type="caution">
    <text evidence="9">The sequence shown here is derived from an EMBL/GenBank/DDBJ whole genome shotgun (WGS) entry which is preliminary data.</text>
</comment>
<keyword evidence="8" id="KW-1133">Transmembrane helix</keyword>
<sequence>MANKNYSLHLALIVACMVTMMATVAAMRMITNTIPRSSCNGTTLGKCIEAKKEFEMDSKSNMEIFEPKKEIGNGAIGKNGIPCSKKNNTTKNCKPGPPANRYKRGCNPITQCRAPPPHG</sequence>
<dbReference type="SMR" id="A0A445DA54"/>
<dbReference type="Pfam" id="PF05498">
    <property type="entry name" value="RALF"/>
    <property type="match status" value="1"/>
</dbReference>
<comment type="similarity">
    <text evidence="2">Belongs to the plant rapid alkalinization factor (RALF) family.</text>
</comment>
<keyword evidence="8" id="KW-0472">Membrane</keyword>
<reference evidence="9 10" key="1">
    <citation type="submission" date="2019-01" db="EMBL/GenBank/DDBJ databases">
        <title>Sequencing of cultivated peanut Arachis hypogaea provides insights into genome evolution and oil improvement.</title>
        <authorList>
            <person name="Chen X."/>
        </authorList>
    </citation>
    <scope>NUCLEOTIDE SEQUENCE [LARGE SCALE GENOMIC DNA]</scope>
    <source>
        <strain evidence="10">cv. Fuhuasheng</strain>
        <tissue evidence="9">Leaves</tissue>
    </source>
</reference>
<evidence type="ECO:0000256" key="5">
    <source>
        <dbReference type="ARBA" id="ARBA00022729"/>
    </source>
</evidence>
<feature type="transmembrane region" description="Helical" evidence="8">
    <location>
        <begin position="6"/>
        <end position="27"/>
    </location>
</feature>
<dbReference type="PANTHER" id="PTHR33136">
    <property type="entry name" value="RAPID ALKALINIZATION FACTOR-LIKE"/>
    <property type="match status" value="1"/>
</dbReference>
<evidence type="ECO:0000256" key="6">
    <source>
        <dbReference type="ARBA" id="ARBA00023157"/>
    </source>
</evidence>
<evidence type="ECO:0008006" key="11">
    <source>
        <dbReference type="Google" id="ProtNLM"/>
    </source>
</evidence>
<keyword evidence="5" id="KW-0732">Signal</keyword>
<gene>
    <name evidence="9" type="ORF">Ahy_A04g017138</name>
</gene>
<dbReference type="Proteomes" id="UP000289738">
    <property type="component" value="Chromosome A04"/>
</dbReference>
<evidence type="ECO:0000256" key="7">
    <source>
        <dbReference type="SAM" id="MobiDB-lite"/>
    </source>
</evidence>
<keyword evidence="10" id="KW-1185">Reference proteome</keyword>
<proteinExistence type="inferred from homology"/>
<evidence type="ECO:0000256" key="4">
    <source>
        <dbReference type="ARBA" id="ARBA00022702"/>
    </source>
</evidence>
<dbReference type="InterPro" id="IPR008801">
    <property type="entry name" value="RALF"/>
</dbReference>
<dbReference type="EMBL" id="SDMP01000004">
    <property type="protein sequence ID" value="RYR60043.1"/>
    <property type="molecule type" value="Genomic_DNA"/>
</dbReference>
<dbReference type="PROSITE" id="PS51257">
    <property type="entry name" value="PROKAR_LIPOPROTEIN"/>
    <property type="match status" value="1"/>
</dbReference>
<comment type="subcellular location">
    <subcellularLocation>
        <location evidence="1">Secreted</location>
    </subcellularLocation>
</comment>
<evidence type="ECO:0000313" key="9">
    <source>
        <dbReference type="EMBL" id="RYR60043.1"/>
    </source>
</evidence>
<dbReference type="AlphaFoldDB" id="A0A445DA54"/>
<dbReference type="Gramene" id="arahy.Tifrunner.gnm2.ann2.Ah14g524800.1">
    <property type="protein sequence ID" value="arahy.Tifrunner.gnm2.ann2.Ah14g524800.1-CDS-1"/>
    <property type="gene ID" value="arahy.Tifrunner.gnm2.ann2.Ah14g524800"/>
</dbReference>
<keyword evidence="8" id="KW-0812">Transmembrane</keyword>
<name>A0A445DA54_ARAHY</name>
<dbReference type="GO" id="GO:0040008">
    <property type="term" value="P:regulation of growth"/>
    <property type="evidence" value="ECO:0007669"/>
    <property type="project" value="UniProtKB-ARBA"/>
</dbReference>
<keyword evidence="3" id="KW-0964">Secreted</keyword>
<dbReference type="GO" id="GO:0009506">
    <property type="term" value="C:plasmodesma"/>
    <property type="evidence" value="ECO:0007669"/>
    <property type="project" value="TreeGrafter"/>
</dbReference>
<organism evidence="9 10">
    <name type="scientific">Arachis hypogaea</name>
    <name type="common">Peanut</name>
    <dbReference type="NCBI Taxonomy" id="3818"/>
    <lineage>
        <taxon>Eukaryota</taxon>
        <taxon>Viridiplantae</taxon>
        <taxon>Streptophyta</taxon>
        <taxon>Embryophyta</taxon>
        <taxon>Tracheophyta</taxon>
        <taxon>Spermatophyta</taxon>
        <taxon>Magnoliopsida</taxon>
        <taxon>eudicotyledons</taxon>
        <taxon>Gunneridae</taxon>
        <taxon>Pentapetalae</taxon>
        <taxon>rosids</taxon>
        <taxon>fabids</taxon>
        <taxon>Fabales</taxon>
        <taxon>Fabaceae</taxon>
        <taxon>Papilionoideae</taxon>
        <taxon>50 kb inversion clade</taxon>
        <taxon>dalbergioids sensu lato</taxon>
        <taxon>Dalbergieae</taxon>
        <taxon>Pterocarpus clade</taxon>
        <taxon>Arachis</taxon>
    </lineage>
</organism>
<keyword evidence="4" id="KW-0372">Hormone</keyword>
<evidence type="ECO:0000256" key="2">
    <source>
        <dbReference type="ARBA" id="ARBA00009178"/>
    </source>
</evidence>
<dbReference type="Gramene" id="arahy.Tifrunner.gnm2.ann2.Ah04g453200.1">
    <property type="protein sequence ID" value="arahy.Tifrunner.gnm2.ann2.Ah04g453200.1-CDS-1"/>
    <property type="gene ID" value="arahy.Tifrunner.gnm2.ann2.Ah04g453200"/>
</dbReference>
<keyword evidence="6" id="KW-1015">Disulfide bond</keyword>
<evidence type="ECO:0000256" key="8">
    <source>
        <dbReference type="SAM" id="Phobius"/>
    </source>
</evidence>
<evidence type="ECO:0000313" key="10">
    <source>
        <dbReference type="Proteomes" id="UP000289738"/>
    </source>
</evidence>
<dbReference type="GO" id="GO:0005179">
    <property type="term" value="F:hormone activity"/>
    <property type="evidence" value="ECO:0007669"/>
    <property type="project" value="UniProtKB-KW"/>
</dbReference>
<dbReference type="PANTHER" id="PTHR33136:SF95">
    <property type="entry name" value="PROTEIN RALF-LIKE 33-RELATED"/>
    <property type="match status" value="1"/>
</dbReference>
<feature type="region of interest" description="Disordered" evidence="7">
    <location>
        <begin position="81"/>
        <end position="119"/>
    </location>
</feature>
<evidence type="ECO:0000256" key="1">
    <source>
        <dbReference type="ARBA" id="ARBA00004613"/>
    </source>
</evidence>
<dbReference type="STRING" id="3818.A0A445DA54"/>
<dbReference type="GO" id="GO:0005576">
    <property type="term" value="C:extracellular region"/>
    <property type="evidence" value="ECO:0007669"/>
    <property type="project" value="UniProtKB-SubCell"/>
</dbReference>
<evidence type="ECO:0000256" key="3">
    <source>
        <dbReference type="ARBA" id="ARBA00022525"/>
    </source>
</evidence>